<reference evidence="3" key="3">
    <citation type="submission" date="2018-08" db="UniProtKB">
        <authorList>
            <consortium name="EnsemblPlants"/>
        </authorList>
    </citation>
    <scope>IDENTIFICATION</scope>
    <source>
        <strain evidence="3">cv. Bd21</strain>
    </source>
</reference>
<dbReference type="EnsemblPlants" id="KQK05242">
    <property type="protein sequence ID" value="KQK05242"/>
    <property type="gene ID" value="BRADI_2g18947v3"/>
</dbReference>
<dbReference type="Pfam" id="PF22932">
    <property type="entry name" value="Ubiq_DUF_assoc"/>
    <property type="match status" value="1"/>
</dbReference>
<dbReference type="InterPro" id="IPR036047">
    <property type="entry name" value="F-box-like_dom_sf"/>
</dbReference>
<dbReference type="Gramene" id="KQK05242">
    <property type="protein sequence ID" value="KQK05242"/>
    <property type="gene ID" value="BRADI_2g18947v3"/>
</dbReference>
<dbReference type="SUPFAM" id="SSF81383">
    <property type="entry name" value="F-box domain"/>
    <property type="match status" value="1"/>
</dbReference>
<reference evidence="2 3" key="1">
    <citation type="journal article" date="2010" name="Nature">
        <title>Genome sequencing and analysis of the model grass Brachypodium distachyon.</title>
        <authorList>
            <consortium name="International Brachypodium Initiative"/>
        </authorList>
    </citation>
    <scope>NUCLEOTIDE SEQUENCE [LARGE SCALE GENOMIC DNA]</scope>
    <source>
        <strain evidence="2">Bd21</strain>
        <strain evidence="3">cv. Bd21</strain>
    </source>
</reference>
<dbReference type="AlphaFoldDB" id="A0A0Q3QV50"/>
<proteinExistence type="predicted"/>
<dbReference type="KEGG" id="bdi:104582606"/>
<accession>A0A0Q3QV50</accession>
<dbReference type="GeneID" id="104582606"/>
<evidence type="ECO:0000259" key="1">
    <source>
        <dbReference type="Pfam" id="PF22932"/>
    </source>
</evidence>
<dbReference type="Proteomes" id="UP000008810">
    <property type="component" value="Chromosome 2"/>
</dbReference>
<protein>
    <recommendedName>
        <fullName evidence="1">DUF569 domain-containing protein</fullName>
    </recommendedName>
</protein>
<dbReference type="RefSeq" id="XP_010231128.1">
    <property type="nucleotide sequence ID" value="XM_010232826.3"/>
</dbReference>
<evidence type="ECO:0000313" key="4">
    <source>
        <dbReference type="Proteomes" id="UP000008810"/>
    </source>
</evidence>
<dbReference type="PANTHER" id="PTHR31205">
    <property type="entry name" value="ACTIN CROSS-LINKING PROTEIN (DUF569)"/>
    <property type="match status" value="1"/>
</dbReference>
<gene>
    <name evidence="3" type="primary">LOC104582606</name>
    <name evidence="2" type="ORF">BRADI_2g18947v3</name>
</gene>
<dbReference type="PANTHER" id="PTHR31205:SF3">
    <property type="entry name" value="OS06G0161100 PROTEIN"/>
    <property type="match status" value="1"/>
</dbReference>
<reference evidence="2" key="2">
    <citation type="submission" date="2017-06" db="EMBL/GenBank/DDBJ databases">
        <title>WGS assembly of Brachypodium distachyon.</title>
        <authorList>
            <consortium name="The International Brachypodium Initiative"/>
            <person name="Lucas S."/>
            <person name="Harmon-Smith M."/>
            <person name="Lail K."/>
            <person name="Tice H."/>
            <person name="Grimwood J."/>
            <person name="Bruce D."/>
            <person name="Barry K."/>
            <person name="Shu S."/>
            <person name="Lindquist E."/>
            <person name="Wang M."/>
            <person name="Pitluck S."/>
            <person name="Vogel J.P."/>
            <person name="Garvin D.F."/>
            <person name="Mockler T.C."/>
            <person name="Schmutz J."/>
            <person name="Rokhsar D."/>
            <person name="Bevan M.W."/>
        </authorList>
    </citation>
    <scope>NUCLEOTIDE SEQUENCE</scope>
    <source>
        <strain evidence="2">Bd21</strain>
    </source>
</reference>
<feature type="domain" description="DUF569" evidence="1">
    <location>
        <begin position="81"/>
        <end position="157"/>
    </location>
</feature>
<dbReference type="ExpressionAtlas" id="A0A0Q3QV50">
    <property type="expression patterns" value="baseline and differential"/>
</dbReference>
<keyword evidence="4" id="KW-1185">Reference proteome</keyword>
<dbReference type="EMBL" id="CM000881">
    <property type="protein sequence ID" value="KQK05242.1"/>
    <property type="molecule type" value="Genomic_DNA"/>
</dbReference>
<dbReference type="CDD" id="cd09917">
    <property type="entry name" value="F-box_SF"/>
    <property type="match status" value="1"/>
</dbReference>
<evidence type="ECO:0000313" key="2">
    <source>
        <dbReference type="EMBL" id="KQK05242.1"/>
    </source>
</evidence>
<sequence>MPWQLLQTGGDLLVGSRLGGFLRATISYRYADVVVGENDGSTMLHWGVEVVPSLVHTADRIDSLMQLQKHTKVQWKGEGSKIIRYVKADLDGVINEMAWSNIRLNSNSLVITMQMILQQDNDVLHAAICVRGGQYGQLTPLLVDLPTSNDRVDVVLLSPNTAVHLHLLYPEWRAESMAWPVPLPRLAVASSAEGPEGLSILDKMDKYLPDEVLYSIVLRLPTMSDIMHLAFTCKWFYRKLAAIGFARAYCHERQNSVRTLVAAVNCETVEIAATAPMEHVVVALDAILDRGRFRVLDTRFGQVLLYDETIGDMIIANPMNGDQIHLPTIEPPVLHTFLAAGLVQTKTGDRLVMALFARRTSSVLGTDCAWICSSHLCPGPARWMGHSQPVRFRLPQSRLQIRSPSILAEEHWHLLSFNDCILSISLDGEHALSRLALPFETRVDKVPAHLLAKIRDGSLALLVREDGVLTVWVYRFVKTPKNWECEQYKSYFVEDLALSSVAEENSLILNPHLIALNIETGDFSLPFQLPDEYDEGQVVNLKMPWPPRPILVATGP</sequence>
<name>A0A0Q3QV50_BRADI</name>
<dbReference type="InterPro" id="IPR054726">
    <property type="entry name" value="Ubiq_DUF569-assoc"/>
</dbReference>
<dbReference type="OrthoDB" id="10398455at2759"/>
<organism evidence="2">
    <name type="scientific">Brachypodium distachyon</name>
    <name type="common">Purple false brome</name>
    <name type="synonym">Trachynia distachya</name>
    <dbReference type="NCBI Taxonomy" id="15368"/>
    <lineage>
        <taxon>Eukaryota</taxon>
        <taxon>Viridiplantae</taxon>
        <taxon>Streptophyta</taxon>
        <taxon>Embryophyta</taxon>
        <taxon>Tracheophyta</taxon>
        <taxon>Spermatophyta</taxon>
        <taxon>Magnoliopsida</taxon>
        <taxon>Liliopsida</taxon>
        <taxon>Poales</taxon>
        <taxon>Poaceae</taxon>
        <taxon>BOP clade</taxon>
        <taxon>Pooideae</taxon>
        <taxon>Stipodae</taxon>
        <taxon>Brachypodieae</taxon>
        <taxon>Brachypodium</taxon>
    </lineage>
</organism>
<evidence type="ECO:0000313" key="3">
    <source>
        <dbReference type="EnsemblPlants" id="KQK05242"/>
    </source>
</evidence>